<evidence type="ECO:0000256" key="1">
    <source>
        <dbReference type="SAM" id="Phobius"/>
    </source>
</evidence>
<keyword evidence="1" id="KW-1133">Transmembrane helix</keyword>
<evidence type="ECO:0000313" key="2">
    <source>
        <dbReference type="EMBL" id="RMZ66567.1"/>
    </source>
</evidence>
<keyword evidence="1" id="KW-0812">Transmembrane</keyword>
<sequence length="86" mass="9367">MALSSVQSSSHAADYIPFADLTTLPAHILRAELLRRQQDDEQRPKCETKGGKGDYNTLTHVLALGLILVLSTAGSWLPPMVPSLPR</sequence>
<gene>
    <name evidence="2" type="ORF">GMOD_00001912</name>
</gene>
<proteinExistence type="predicted"/>
<dbReference type="AlphaFoldDB" id="A0A3M7LWF3"/>
<dbReference type="OrthoDB" id="448280at2759"/>
<evidence type="ECO:0000313" key="3">
    <source>
        <dbReference type="Proteomes" id="UP000265663"/>
    </source>
</evidence>
<keyword evidence="1" id="KW-0472">Membrane</keyword>
<keyword evidence="3" id="KW-1185">Reference proteome</keyword>
<feature type="transmembrane region" description="Helical" evidence="1">
    <location>
        <begin position="58"/>
        <end position="77"/>
    </location>
</feature>
<name>A0A3M7LWF3_9PLEO</name>
<accession>A0A3M7LWF3</accession>
<dbReference type="Proteomes" id="UP000265663">
    <property type="component" value="Unassembled WGS sequence"/>
</dbReference>
<dbReference type="EMBL" id="KE747809">
    <property type="protein sequence ID" value="RMZ66567.1"/>
    <property type="molecule type" value="Genomic_DNA"/>
</dbReference>
<reference evidence="2 3" key="1">
    <citation type="journal article" date="2014" name="PLoS ONE">
        <title>De novo Genome Assembly of the Fungal Plant Pathogen Pyrenophora semeniperda.</title>
        <authorList>
            <person name="Soliai M.M."/>
            <person name="Meyer S.E."/>
            <person name="Udall J.A."/>
            <person name="Elzinga D.E."/>
            <person name="Hermansen R.A."/>
            <person name="Bodily P.M."/>
            <person name="Hart A.A."/>
            <person name="Coleman C.E."/>
        </authorList>
    </citation>
    <scope>NUCLEOTIDE SEQUENCE [LARGE SCALE GENOMIC DNA]</scope>
    <source>
        <strain evidence="2 3">CCB06</strain>
        <tissue evidence="2">Mycelium</tissue>
    </source>
</reference>
<organism evidence="2 3">
    <name type="scientific">Pyrenophora seminiperda CCB06</name>
    <dbReference type="NCBI Taxonomy" id="1302712"/>
    <lineage>
        <taxon>Eukaryota</taxon>
        <taxon>Fungi</taxon>
        <taxon>Dikarya</taxon>
        <taxon>Ascomycota</taxon>
        <taxon>Pezizomycotina</taxon>
        <taxon>Dothideomycetes</taxon>
        <taxon>Pleosporomycetidae</taxon>
        <taxon>Pleosporales</taxon>
        <taxon>Pleosporineae</taxon>
        <taxon>Pleosporaceae</taxon>
        <taxon>Pyrenophora</taxon>
    </lineage>
</organism>
<protein>
    <submittedName>
        <fullName evidence="2">Zinc iron permease</fullName>
    </submittedName>
</protein>